<dbReference type="Pfam" id="PF01557">
    <property type="entry name" value="FAA_hydrolase"/>
    <property type="match status" value="1"/>
</dbReference>
<evidence type="ECO:0000256" key="1">
    <source>
        <dbReference type="ARBA" id="ARBA00022723"/>
    </source>
</evidence>
<dbReference type="SUPFAM" id="SSF56529">
    <property type="entry name" value="FAH"/>
    <property type="match status" value="1"/>
</dbReference>
<dbReference type="KEGG" id="dfo:Dform_01196"/>
<reference evidence="5" key="1">
    <citation type="submission" date="2016-11" db="EMBL/GenBank/DDBJ databases">
        <title>Dehalogenimonas formicexedens sp. nov., a chlorinated alkane respiring bacterium isolated from contaminated groundwater.</title>
        <authorList>
            <person name="Key T.A."/>
            <person name="Bowman K.S."/>
            <person name="Lee I."/>
            <person name="Chun J."/>
            <person name="Albuquerque L."/>
            <person name="da Costa M.S."/>
            <person name="Rainey F.A."/>
            <person name="Moe W.M."/>
        </authorList>
    </citation>
    <scope>NUCLEOTIDE SEQUENCE [LARGE SCALE GENOMIC DNA]</scope>
    <source>
        <strain evidence="5">NSZ-14</strain>
    </source>
</reference>
<gene>
    <name evidence="4" type="ORF">Dform_01196</name>
</gene>
<dbReference type="GO" id="GO:0016853">
    <property type="term" value="F:isomerase activity"/>
    <property type="evidence" value="ECO:0007669"/>
    <property type="project" value="UniProtKB-ARBA"/>
</dbReference>
<evidence type="ECO:0000259" key="3">
    <source>
        <dbReference type="Pfam" id="PF10370"/>
    </source>
</evidence>
<organism evidence="4 5">
    <name type="scientific">Dehalogenimonas formicexedens</name>
    <dbReference type="NCBI Taxonomy" id="1839801"/>
    <lineage>
        <taxon>Bacteria</taxon>
        <taxon>Bacillati</taxon>
        <taxon>Chloroflexota</taxon>
        <taxon>Dehalococcoidia</taxon>
        <taxon>Dehalococcoidales</taxon>
        <taxon>Dehalococcoidaceae</taxon>
        <taxon>Dehalogenimonas</taxon>
    </lineage>
</organism>
<dbReference type="Gene3D" id="2.30.30.370">
    <property type="entry name" value="FAH"/>
    <property type="match status" value="1"/>
</dbReference>
<keyword evidence="1" id="KW-0479">Metal-binding</keyword>
<feature type="domain" description="Fumarylacetoacetase-like C-terminal" evidence="2">
    <location>
        <begin position="59"/>
        <end position="253"/>
    </location>
</feature>
<protein>
    <submittedName>
        <fullName evidence="4">2-keto-4-pentenoate hydratase/2-oxohepta-3-ene-1,7-dioic acid hydratase (Catechol pathway)</fullName>
    </submittedName>
</protein>
<dbReference type="FunFam" id="3.90.850.10:FF:000002">
    <property type="entry name" value="2-hydroxyhepta-2,4-diene-1,7-dioate isomerase"/>
    <property type="match status" value="1"/>
</dbReference>
<dbReference type="STRING" id="1839801.Dform_01196"/>
<evidence type="ECO:0000313" key="4">
    <source>
        <dbReference type="EMBL" id="APV44528.1"/>
    </source>
</evidence>
<accession>A0A1P8F7U4</accession>
<name>A0A1P8F7U4_9CHLR</name>
<dbReference type="Gene3D" id="3.90.850.10">
    <property type="entry name" value="Fumarylacetoacetase-like, C-terminal domain"/>
    <property type="match status" value="1"/>
</dbReference>
<dbReference type="AlphaFoldDB" id="A0A1P8F7U4"/>
<proteinExistence type="predicted"/>
<dbReference type="GO" id="GO:0019752">
    <property type="term" value="P:carboxylic acid metabolic process"/>
    <property type="evidence" value="ECO:0007669"/>
    <property type="project" value="UniProtKB-ARBA"/>
</dbReference>
<dbReference type="GO" id="GO:0046872">
    <property type="term" value="F:metal ion binding"/>
    <property type="evidence" value="ECO:0007669"/>
    <property type="project" value="UniProtKB-KW"/>
</dbReference>
<evidence type="ECO:0000259" key="2">
    <source>
        <dbReference type="Pfam" id="PF01557"/>
    </source>
</evidence>
<dbReference type="EMBL" id="CP018258">
    <property type="protein sequence ID" value="APV44528.1"/>
    <property type="molecule type" value="Genomic_DNA"/>
</dbReference>
<dbReference type="InterPro" id="IPR036663">
    <property type="entry name" value="Fumarylacetoacetase_C_sf"/>
</dbReference>
<evidence type="ECO:0000313" key="5">
    <source>
        <dbReference type="Proteomes" id="UP000185934"/>
    </source>
</evidence>
<sequence>MPPMKIARFSTPDGSESYGVIDGKNILGINGTPYKSLDYSGAVYPLHSVKLLAPCAPSKIVCLGVNYHGHAREMGHTLPTAPLIFLKPSTTVIGPEEGIIYPPMSQRVDYEAELAVVIKKSGWRISRENALSHVLGYTCFNDITARDLQKIDGQWTRAKGFDSFASIGPWIETEADPGNLIVETYLNDERKQQGNTSDLIYPVDYLIHFISHVMTLLPGDVIATGTPSGIGPMQVGDTVEIRISGIGSLKNRVIRRD</sequence>
<dbReference type="Proteomes" id="UP000185934">
    <property type="component" value="Chromosome"/>
</dbReference>
<dbReference type="InterPro" id="IPR018833">
    <property type="entry name" value="Rv2993c-like_N"/>
</dbReference>
<keyword evidence="5" id="KW-1185">Reference proteome</keyword>
<dbReference type="Pfam" id="PF10370">
    <property type="entry name" value="Rv2993c-like_N"/>
    <property type="match status" value="1"/>
</dbReference>
<dbReference type="PANTHER" id="PTHR11820">
    <property type="entry name" value="ACYLPYRUVASE"/>
    <property type="match status" value="1"/>
</dbReference>
<dbReference type="GO" id="GO:0018773">
    <property type="term" value="F:acetylpyruvate hydrolase activity"/>
    <property type="evidence" value="ECO:0007669"/>
    <property type="project" value="TreeGrafter"/>
</dbReference>
<feature type="domain" description="Rv2993c-like N-terminal" evidence="3">
    <location>
        <begin position="4"/>
        <end position="54"/>
    </location>
</feature>
<dbReference type="InterPro" id="IPR011234">
    <property type="entry name" value="Fumarylacetoacetase-like_C"/>
</dbReference>
<dbReference type="PANTHER" id="PTHR11820:SF7">
    <property type="entry name" value="ACYLPYRUVASE FAHD1, MITOCHONDRIAL"/>
    <property type="match status" value="1"/>
</dbReference>